<accession>A0A834BDP2</accession>
<organism evidence="2 3">
    <name type="scientific">Phyllostomus discolor</name>
    <name type="common">pale spear-nosed bat</name>
    <dbReference type="NCBI Taxonomy" id="89673"/>
    <lineage>
        <taxon>Eukaryota</taxon>
        <taxon>Metazoa</taxon>
        <taxon>Chordata</taxon>
        <taxon>Craniata</taxon>
        <taxon>Vertebrata</taxon>
        <taxon>Euteleostomi</taxon>
        <taxon>Mammalia</taxon>
        <taxon>Eutheria</taxon>
        <taxon>Laurasiatheria</taxon>
        <taxon>Chiroptera</taxon>
        <taxon>Yangochiroptera</taxon>
        <taxon>Phyllostomidae</taxon>
        <taxon>Phyllostominae</taxon>
        <taxon>Phyllostomus</taxon>
    </lineage>
</organism>
<feature type="region of interest" description="Disordered" evidence="1">
    <location>
        <begin position="67"/>
        <end position="103"/>
    </location>
</feature>
<sequence length="145" mass="15720">MVFLPWNFSLSLVSSSCFICLHHRHFLFPSPSFTPPVLPSPPWSVGGWVGGWVLALVCCPLSGPSVPARSRAVSSAPGGHRGLRSLPPTSGAEPPEQTGTERGLKVSVLHSHQRQSSRVKIVFLQNFEDVRAFHIADEKSDLGRG</sequence>
<dbReference type="AlphaFoldDB" id="A0A834BDP2"/>
<protein>
    <submittedName>
        <fullName evidence="2">Uncharacterized protein</fullName>
    </submittedName>
</protein>
<evidence type="ECO:0000256" key="1">
    <source>
        <dbReference type="SAM" id="MobiDB-lite"/>
    </source>
</evidence>
<name>A0A834BDP2_9CHIR</name>
<dbReference type="EMBL" id="JABVXQ010000001">
    <property type="protein sequence ID" value="KAF6130788.1"/>
    <property type="molecule type" value="Genomic_DNA"/>
</dbReference>
<evidence type="ECO:0000313" key="2">
    <source>
        <dbReference type="EMBL" id="KAF6130788.1"/>
    </source>
</evidence>
<reference evidence="2 3" key="1">
    <citation type="journal article" date="2020" name="Nature">
        <title>Six reference-quality genomes reveal evolution of bat adaptations.</title>
        <authorList>
            <person name="Jebb D."/>
            <person name="Huang Z."/>
            <person name="Pippel M."/>
            <person name="Hughes G.M."/>
            <person name="Lavrichenko K."/>
            <person name="Devanna P."/>
            <person name="Winkler S."/>
            <person name="Jermiin L.S."/>
            <person name="Skirmuntt E.C."/>
            <person name="Katzourakis A."/>
            <person name="Burkitt-Gray L."/>
            <person name="Ray D.A."/>
            <person name="Sullivan K.A.M."/>
            <person name="Roscito J.G."/>
            <person name="Kirilenko B.M."/>
            <person name="Davalos L.M."/>
            <person name="Corthals A.P."/>
            <person name="Power M.L."/>
            <person name="Jones G."/>
            <person name="Ransome R.D."/>
            <person name="Dechmann D.K.N."/>
            <person name="Locatelli A.G."/>
            <person name="Puechmaille S.J."/>
            <person name="Fedrigo O."/>
            <person name="Jarvis E.D."/>
            <person name="Hiller M."/>
            <person name="Vernes S.C."/>
            <person name="Myers E.W."/>
            <person name="Teeling E.C."/>
        </authorList>
    </citation>
    <scope>NUCLEOTIDE SEQUENCE [LARGE SCALE GENOMIC DNA]</scope>
    <source>
        <strain evidence="2">Bat1K_MPI-CBG_1</strain>
    </source>
</reference>
<proteinExistence type="predicted"/>
<dbReference type="Proteomes" id="UP000664940">
    <property type="component" value="Unassembled WGS sequence"/>
</dbReference>
<comment type="caution">
    <text evidence="2">The sequence shown here is derived from an EMBL/GenBank/DDBJ whole genome shotgun (WGS) entry which is preliminary data.</text>
</comment>
<feature type="compositionally biased region" description="Low complexity" evidence="1">
    <location>
        <begin position="67"/>
        <end position="77"/>
    </location>
</feature>
<evidence type="ECO:0000313" key="3">
    <source>
        <dbReference type="Proteomes" id="UP000664940"/>
    </source>
</evidence>
<gene>
    <name evidence="2" type="ORF">HJG60_007766</name>
</gene>